<evidence type="ECO:0000313" key="1">
    <source>
        <dbReference type="EMBL" id="MDR7375840.1"/>
    </source>
</evidence>
<comment type="caution">
    <text evidence="1">The sequence shown here is derived from an EMBL/GenBank/DDBJ whole genome shotgun (WGS) entry which is preliminary data.</text>
</comment>
<reference evidence="1 2" key="1">
    <citation type="submission" date="2023-07" db="EMBL/GenBank/DDBJ databases">
        <title>Sorghum-associated microbial communities from plants grown in Nebraska, USA.</title>
        <authorList>
            <person name="Schachtman D."/>
        </authorList>
    </citation>
    <scope>NUCLEOTIDE SEQUENCE [LARGE SCALE GENOMIC DNA]</scope>
    <source>
        <strain evidence="1 2">BE313</strain>
    </source>
</reference>
<dbReference type="EMBL" id="JAVDXT010000001">
    <property type="protein sequence ID" value="MDR7375840.1"/>
    <property type="molecule type" value="Genomic_DNA"/>
</dbReference>
<accession>A0ABU2C3D9</accession>
<dbReference type="Gene3D" id="1.10.3210.10">
    <property type="entry name" value="Hypothetical protein af1432"/>
    <property type="match status" value="1"/>
</dbReference>
<organism evidence="1 2">
    <name type="scientific">Rhodoferax ferrireducens</name>
    <dbReference type="NCBI Taxonomy" id="192843"/>
    <lineage>
        <taxon>Bacteria</taxon>
        <taxon>Pseudomonadati</taxon>
        <taxon>Pseudomonadota</taxon>
        <taxon>Betaproteobacteria</taxon>
        <taxon>Burkholderiales</taxon>
        <taxon>Comamonadaceae</taxon>
        <taxon>Rhodoferax</taxon>
    </lineage>
</organism>
<keyword evidence="2" id="KW-1185">Reference proteome</keyword>
<sequence length="401" mass="43108">MPISRIELGRPLPIHIWDAKGNLLLRKGQAIVSEHHREHLAAHGACATQADYKAWVHSYDRLVYAMLREGKSIHEISQATMPAEILELDYTVGEDITGGWVDVQTVLTQLLYAGVAAKNPLGRLQGVQKRAMDLLDQDPNASLFSLFQALGDKALGYCATHALLCAVVCELTARKLGLDDTIRPVLVQAALTMNLGMAKLQDALATQRPPPDAEQKQLIHDHPQASADLLRAWGAVNADLLDIVALHHDRDASKGLARNLACRRILHLVDVYVAKTAARSTRAGLSPMQAAKSSIVGALRDDAQVAAAITTVLGFYPPGTYVLLANGEKGVSVQRGAAANTPLVVSTVTPQGLPLGVYVARDTREKAFAIQAPVAADSFKVHHERVHRAAGKQPSLAAVQV</sequence>
<name>A0ABU2C3D9_9BURK</name>
<dbReference type="Proteomes" id="UP001180487">
    <property type="component" value="Unassembled WGS sequence"/>
</dbReference>
<protein>
    <submittedName>
        <fullName evidence="1">HD-GYP domain-containing protein (C-di-GMP phosphodiesterase class II)</fullName>
    </submittedName>
</protein>
<proteinExistence type="predicted"/>
<gene>
    <name evidence="1" type="ORF">J2X19_000498</name>
</gene>
<evidence type="ECO:0000313" key="2">
    <source>
        <dbReference type="Proteomes" id="UP001180487"/>
    </source>
</evidence>
<dbReference type="RefSeq" id="WP_310370346.1">
    <property type="nucleotide sequence ID" value="NZ_JAVDXT010000001.1"/>
</dbReference>
<dbReference type="SUPFAM" id="SSF109604">
    <property type="entry name" value="HD-domain/PDEase-like"/>
    <property type="match status" value="1"/>
</dbReference>